<feature type="transmembrane region" description="Helical" evidence="1">
    <location>
        <begin position="7"/>
        <end position="29"/>
    </location>
</feature>
<keyword evidence="3" id="KW-1185">Reference proteome</keyword>
<evidence type="ECO:0008006" key="4">
    <source>
        <dbReference type="Google" id="ProtNLM"/>
    </source>
</evidence>
<dbReference type="EMBL" id="FOHK01000007">
    <property type="protein sequence ID" value="SET42311.1"/>
    <property type="molecule type" value="Genomic_DNA"/>
</dbReference>
<gene>
    <name evidence="2" type="ORF">SAMN05660429_01799</name>
</gene>
<protein>
    <recommendedName>
        <fullName evidence="4">PH domain-containing protein</fullName>
    </recommendedName>
</protein>
<evidence type="ECO:0000313" key="3">
    <source>
        <dbReference type="Proteomes" id="UP000199308"/>
    </source>
</evidence>
<dbReference type="Proteomes" id="UP000199308">
    <property type="component" value="Unassembled WGS sequence"/>
</dbReference>
<keyword evidence="1" id="KW-0472">Membrane</keyword>
<reference evidence="2 3" key="1">
    <citation type="submission" date="2016-10" db="EMBL/GenBank/DDBJ databases">
        <authorList>
            <person name="de Groot N.N."/>
        </authorList>
    </citation>
    <scope>NUCLEOTIDE SEQUENCE [LARGE SCALE GENOMIC DNA]</scope>
    <source>
        <strain evidence="2 3">DSM 19706</strain>
    </source>
</reference>
<dbReference type="OrthoDB" id="5471116at2"/>
<evidence type="ECO:0000256" key="1">
    <source>
        <dbReference type="SAM" id="Phobius"/>
    </source>
</evidence>
<dbReference type="AlphaFoldDB" id="A0A1I0EC31"/>
<evidence type="ECO:0000313" key="2">
    <source>
        <dbReference type="EMBL" id="SET42311.1"/>
    </source>
</evidence>
<dbReference type="RefSeq" id="WP_093329404.1">
    <property type="nucleotide sequence ID" value="NZ_AP027363.1"/>
</dbReference>
<keyword evidence="1" id="KW-0812">Transmembrane</keyword>
<name>A0A1I0EC31_THASX</name>
<accession>A0A1I0EC31</accession>
<proteinExistence type="predicted"/>
<feature type="transmembrane region" description="Helical" evidence="1">
    <location>
        <begin position="35"/>
        <end position="55"/>
    </location>
</feature>
<dbReference type="STRING" id="349064.SAMN05660429_01799"/>
<keyword evidence="1" id="KW-1133">Transmembrane helix</keyword>
<organism evidence="2 3">
    <name type="scientific">Thalassotalea agarivorans</name>
    <name type="common">Thalassomonas agarivorans</name>
    <dbReference type="NCBI Taxonomy" id="349064"/>
    <lineage>
        <taxon>Bacteria</taxon>
        <taxon>Pseudomonadati</taxon>
        <taxon>Pseudomonadota</taxon>
        <taxon>Gammaproteobacteria</taxon>
        <taxon>Alteromonadales</taxon>
        <taxon>Colwelliaceae</taxon>
        <taxon>Thalassotalea</taxon>
    </lineage>
</organism>
<sequence length="144" mass="15470">MVYQHKQLGVALLCLMTLPAIIIAIVGVVAQQPNIILPVCALIAVVAFLFSSLNISIDETSLYWSFGPGFWRKSISLSDIASARIVDAKWYYGLGIRLIPTGWLYIVSGTKAVEVTLTSGKRISLGSDETDALLAAIQQATSGN</sequence>